<dbReference type="SUPFAM" id="SSF46689">
    <property type="entry name" value="Homeodomain-like"/>
    <property type="match status" value="2"/>
</dbReference>
<organism evidence="5 6">
    <name type="scientific">Litchfieldella qijiaojingensis</name>
    <dbReference type="NCBI Taxonomy" id="980347"/>
    <lineage>
        <taxon>Bacteria</taxon>
        <taxon>Pseudomonadati</taxon>
        <taxon>Pseudomonadota</taxon>
        <taxon>Gammaproteobacteria</taxon>
        <taxon>Oceanospirillales</taxon>
        <taxon>Halomonadaceae</taxon>
        <taxon>Litchfieldella</taxon>
    </lineage>
</organism>
<keyword evidence="3" id="KW-0804">Transcription</keyword>
<evidence type="ECO:0000259" key="4">
    <source>
        <dbReference type="PROSITE" id="PS01124"/>
    </source>
</evidence>
<dbReference type="PROSITE" id="PS01124">
    <property type="entry name" value="HTH_ARAC_FAMILY_2"/>
    <property type="match status" value="1"/>
</dbReference>
<keyword evidence="2" id="KW-0238">DNA-binding</keyword>
<evidence type="ECO:0000313" key="6">
    <source>
        <dbReference type="Proteomes" id="UP000653056"/>
    </source>
</evidence>
<sequence>MKTHDYVLVVVRNLKETFDNDYIETLRQHGYRVELVFAGQDPIPVMEARPPIAACFQFDYPDLQGLADLRQTKQRVATVPLLMITQAHSEHLAVWAFRSRVWDYFVHPIDMPRFLEVFASLRSVRLPGKNKQPIPADEAPDSRRALDIQNAIPPEARLRCTSPGDAQSQLDRAISFLDKNLHRKIAQAEVAESCGLSTFQFSRLFKRLTGVTFQEYLLHRRIAEAMRLLANPKVSITDVCFTVGFRDLSYFTRVFQRYVGQPPSRYRLSLANKQPEPSSTQAASFRQKAQLQRLTAATSEFSLLPLKD</sequence>
<feature type="domain" description="HTH araC/xylS-type" evidence="4">
    <location>
        <begin position="171"/>
        <end position="269"/>
    </location>
</feature>
<keyword evidence="1" id="KW-0805">Transcription regulation</keyword>
<evidence type="ECO:0000256" key="3">
    <source>
        <dbReference type="ARBA" id="ARBA00023163"/>
    </source>
</evidence>
<dbReference type="InterPro" id="IPR018062">
    <property type="entry name" value="HTH_AraC-typ_CS"/>
</dbReference>
<comment type="caution">
    <text evidence="5">The sequence shown here is derived from an EMBL/GenBank/DDBJ whole genome shotgun (WGS) entry which is preliminary data.</text>
</comment>
<dbReference type="PANTHER" id="PTHR43280:SF2">
    <property type="entry name" value="HTH-TYPE TRANSCRIPTIONAL REGULATOR EXSA"/>
    <property type="match status" value="1"/>
</dbReference>
<reference evidence="6" key="1">
    <citation type="journal article" date="2019" name="Int. J. Syst. Evol. Microbiol.">
        <title>The Global Catalogue of Microorganisms (GCM) 10K type strain sequencing project: providing services to taxonomists for standard genome sequencing and annotation.</title>
        <authorList>
            <consortium name="The Broad Institute Genomics Platform"/>
            <consortium name="The Broad Institute Genome Sequencing Center for Infectious Disease"/>
            <person name="Wu L."/>
            <person name="Ma J."/>
        </authorList>
    </citation>
    <scope>NUCLEOTIDE SEQUENCE [LARGE SCALE GENOMIC DNA]</scope>
    <source>
        <strain evidence="6">KCTC 22228</strain>
    </source>
</reference>
<evidence type="ECO:0000256" key="1">
    <source>
        <dbReference type="ARBA" id="ARBA00023015"/>
    </source>
</evidence>
<dbReference type="Gene3D" id="3.40.50.2300">
    <property type="match status" value="1"/>
</dbReference>
<dbReference type="InterPro" id="IPR018060">
    <property type="entry name" value="HTH_AraC"/>
</dbReference>
<dbReference type="InterPro" id="IPR011006">
    <property type="entry name" value="CheY-like_superfamily"/>
</dbReference>
<keyword evidence="6" id="KW-1185">Reference proteome</keyword>
<dbReference type="PRINTS" id="PR00032">
    <property type="entry name" value="HTHARAC"/>
</dbReference>
<dbReference type="SMART" id="SM00342">
    <property type="entry name" value="HTH_ARAC"/>
    <property type="match status" value="1"/>
</dbReference>
<evidence type="ECO:0000256" key="2">
    <source>
        <dbReference type="ARBA" id="ARBA00023125"/>
    </source>
</evidence>
<dbReference type="EMBL" id="BMXS01000002">
    <property type="protein sequence ID" value="GGX82909.1"/>
    <property type="molecule type" value="Genomic_DNA"/>
</dbReference>
<dbReference type="Proteomes" id="UP000653056">
    <property type="component" value="Unassembled WGS sequence"/>
</dbReference>
<protein>
    <recommendedName>
        <fullName evidence="4">HTH araC/xylS-type domain-containing protein</fullName>
    </recommendedName>
</protein>
<dbReference type="InterPro" id="IPR020449">
    <property type="entry name" value="Tscrpt_reg_AraC-type_HTH"/>
</dbReference>
<dbReference type="Pfam" id="PF12833">
    <property type="entry name" value="HTH_18"/>
    <property type="match status" value="1"/>
</dbReference>
<proteinExistence type="predicted"/>
<dbReference type="Gene3D" id="1.10.10.60">
    <property type="entry name" value="Homeodomain-like"/>
    <property type="match status" value="2"/>
</dbReference>
<name>A0ABQ2YH72_9GAMM</name>
<accession>A0ABQ2YH72</accession>
<dbReference type="InterPro" id="IPR009057">
    <property type="entry name" value="Homeodomain-like_sf"/>
</dbReference>
<dbReference type="SUPFAM" id="SSF52172">
    <property type="entry name" value="CheY-like"/>
    <property type="match status" value="1"/>
</dbReference>
<evidence type="ECO:0000313" key="5">
    <source>
        <dbReference type="EMBL" id="GGX82909.1"/>
    </source>
</evidence>
<dbReference type="PROSITE" id="PS00041">
    <property type="entry name" value="HTH_ARAC_FAMILY_1"/>
    <property type="match status" value="1"/>
</dbReference>
<gene>
    <name evidence="5" type="ORF">GCM10007160_08030</name>
</gene>
<dbReference type="PANTHER" id="PTHR43280">
    <property type="entry name" value="ARAC-FAMILY TRANSCRIPTIONAL REGULATOR"/>
    <property type="match status" value="1"/>
</dbReference>
<dbReference type="RefSeq" id="WP_189466430.1">
    <property type="nucleotide sequence ID" value="NZ_BMXS01000002.1"/>
</dbReference>